<evidence type="ECO:0000256" key="1">
    <source>
        <dbReference type="SAM" id="Phobius"/>
    </source>
</evidence>
<keyword evidence="1" id="KW-0812">Transmembrane</keyword>
<protein>
    <submittedName>
        <fullName evidence="2">Uncharacterized protein</fullName>
    </submittedName>
</protein>
<proteinExistence type="predicted"/>
<feature type="transmembrane region" description="Helical" evidence="1">
    <location>
        <begin position="18"/>
        <end position="36"/>
    </location>
</feature>
<name>W8RVQ7_9RHOB</name>
<keyword evidence="1" id="KW-0472">Membrane</keyword>
<reference evidence="2 3" key="1">
    <citation type="submission" date="2013-03" db="EMBL/GenBank/DDBJ databases">
        <authorList>
            <person name="Fiebig A."/>
            <person name="Goeker M."/>
            <person name="Klenk H.-P.P."/>
        </authorList>
    </citation>
    <scope>NUCLEOTIDE SEQUENCE [LARGE SCALE GENOMIC DNA]</scope>
    <source>
        <strain evidence="3">DSM 19469</strain>
    </source>
</reference>
<dbReference type="AlphaFoldDB" id="W8RVQ7"/>
<dbReference type="HOGENOM" id="CLU_3276018_0_0_5"/>
<dbReference type="KEGG" id="red:roselon_03015"/>
<organism evidence="2 3">
    <name type="scientific">Roseicyclus elongatus DSM 19469</name>
    <dbReference type="NCBI Taxonomy" id="1294273"/>
    <lineage>
        <taxon>Bacteria</taxon>
        <taxon>Pseudomonadati</taxon>
        <taxon>Pseudomonadota</taxon>
        <taxon>Alphaproteobacteria</taxon>
        <taxon>Rhodobacterales</taxon>
        <taxon>Roseobacteraceae</taxon>
        <taxon>Roseicyclus</taxon>
    </lineage>
</organism>
<keyword evidence="1" id="KW-1133">Transmembrane helix</keyword>
<keyword evidence="3" id="KW-1185">Reference proteome</keyword>
<sequence>MSVMGIALRTPVEDCRRFARPVAIRLTFGMVLLWAISSRLG</sequence>
<dbReference type="EMBL" id="CP004372">
    <property type="protein sequence ID" value="AHM05294.1"/>
    <property type="molecule type" value="Genomic_DNA"/>
</dbReference>
<evidence type="ECO:0000313" key="2">
    <source>
        <dbReference type="EMBL" id="AHM05294.1"/>
    </source>
</evidence>
<gene>
    <name evidence="2" type="ORF">roselon_03015</name>
</gene>
<dbReference type="Proteomes" id="UP000019593">
    <property type="component" value="Chromosome"/>
</dbReference>
<accession>W8RVQ7</accession>
<evidence type="ECO:0000313" key="3">
    <source>
        <dbReference type="Proteomes" id="UP000019593"/>
    </source>
</evidence>